<feature type="binding site" evidence="1">
    <location>
        <position position="256"/>
    </location>
    <ligand>
        <name>Mg(2+)</name>
        <dbReference type="ChEBI" id="CHEBI:18420"/>
        <label>1</label>
    </ligand>
</feature>
<comment type="subunit">
    <text evidence="1">Monomer.</text>
</comment>
<comment type="cofactor">
    <cofactor evidence="1">
        <name>Mg(2+)</name>
        <dbReference type="ChEBI" id="CHEBI:18420"/>
    </cofactor>
    <text evidence="1">Binds 2 Mg(2+) ions per subunit.</text>
</comment>
<dbReference type="SUPFAM" id="SSF56112">
    <property type="entry name" value="Protein kinase-like (PK-like)"/>
    <property type="match status" value="1"/>
</dbReference>
<keyword evidence="1" id="KW-0547">Nucleotide-binding</keyword>
<comment type="caution">
    <text evidence="2">The sequence shown here is derived from an EMBL/GenBank/DDBJ whole genome shotgun (WGS) entry which is preliminary data.</text>
</comment>
<keyword evidence="3" id="KW-1185">Reference proteome</keyword>
<dbReference type="Proteomes" id="UP001500784">
    <property type="component" value="Unassembled WGS sequence"/>
</dbReference>
<name>A0ABN2PJD8_9MICC</name>
<dbReference type="HAMAP" id="MF_02218">
    <property type="entry name" value="GlcN_kinase"/>
    <property type="match status" value="1"/>
</dbReference>
<feature type="binding site" evidence="1">
    <location>
        <position position="363"/>
    </location>
    <ligand>
        <name>D-glucosamine</name>
        <dbReference type="ChEBI" id="CHEBI:58723"/>
    </ligand>
</feature>
<dbReference type="EC" id="2.7.1.8" evidence="1"/>
<feature type="binding site" evidence="1">
    <location>
        <begin position="144"/>
        <end position="146"/>
    </location>
    <ligand>
        <name>ATP</name>
        <dbReference type="ChEBI" id="CHEBI:30616"/>
    </ligand>
</feature>
<evidence type="ECO:0000313" key="2">
    <source>
        <dbReference type="EMBL" id="GAA1921950.1"/>
    </source>
</evidence>
<keyword evidence="1" id="KW-0808">Transferase</keyword>
<comment type="catalytic activity">
    <reaction evidence="1">
        <text>D-glucosamine + ATP = D-glucosamine 6-phosphate + ADP + H(+)</text>
        <dbReference type="Rhea" id="RHEA:10948"/>
        <dbReference type="ChEBI" id="CHEBI:15378"/>
        <dbReference type="ChEBI" id="CHEBI:30616"/>
        <dbReference type="ChEBI" id="CHEBI:58723"/>
        <dbReference type="ChEBI" id="CHEBI:58725"/>
        <dbReference type="ChEBI" id="CHEBI:456216"/>
        <dbReference type="EC" id="2.7.1.8"/>
    </reaction>
</comment>
<feature type="binding site" evidence="1">
    <location>
        <position position="268"/>
    </location>
    <ligand>
        <name>Mg(2+)</name>
        <dbReference type="ChEBI" id="CHEBI:18420"/>
        <label>1</label>
    </ligand>
</feature>
<dbReference type="RefSeq" id="WP_152228629.1">
    <property type="nucleotide sequence ID" value="NZ_BAAALV010000007.1"/>
</dbReference>
<keyword evidence="1" id="KW-0460">Magnesium</keyword>
<dbReference type="EMBL" id="BAAALV010000007">
    <property type="protein sequence ID" value="GAA1921950.1"/>
    <property type="molecule type" value="Genomic_DNA"/>
</dbReference>
<evidence type="ECO:0000313" key="3">
    <source>
        <dbReference type="Proteomes" id="UP001500784"/>
    </source>
</evidence>
<keyword evidence="1" id="KW-0418">Kinase</keyword>
<evidence type="ECO:0000256" key="1">
    <source>
        <dbReference type="HAMAP-Rule" id="MF_02218"/>
    </source>
</evidence>
<dbReference type="InterPro" id="IPR011009">
    <property type="entry name" value="Kinase-like_dom_sf"/>
</dbReference>
<feature type="binding site" evidence="1">
    <location>
        <position position="251"/>
    </location>
    <ligand>
        <name>D-glucosamine</name>
        <dbReference type="ChEBI" id="CHEBI:58723"/>
    </ligand>
</feature>
<organism evidence="2 3">
    <name type="scientific">Arthrobacter gandavensis</name>
    <dbReference type="NCBI Taxonomy" id="169960"/>
    <lineage>
        <taxon>Bacteria</taxon>
        <taxon>Bacillati</taxon>
        <taxon>Actinomycetota</taxon>
        <taxon>Actinomycetes</taxon>
        <taxon>Micrococcales</taxon>
        <taxon>Micrococcaceae</taxon>
        <taxon>Arthrobacter</taxon>
    </lineage>
</organism>
<dbReference type="Gene3D" id="3.90.1200.10">
    <property type="match status" value="1"/>
</dbReference>
<dbReference type="InterPro" id="IPR043674">
    <property type="entry name" value="GlcN_kinase"/>
</dbReference>
<sequence>MDELRAVHGCLRLEPDGVLTALDSRGSPASAGSGLAADLTDAVLAGSTAALSVTIGELHAARTGLAAGPGLEESAVPVDMTNLSVVVGGDKIIKLVRRWGGADRSARLLARLAEAGVDAVPGYFGSLDWEHPERGRTTLALVSAVIPDAEDGWTWAADDVAAWFRGGPLPDFPTALGRLTAEVHAALFGAGPLPAPGAAEVRARTDGVLDVALTLTGGDAGTRLANRAEGLRSLLAAIPETAAPAFDLHGDLHVGQVLRSGDKYWLLDFDGDPQLPDAERDRPDTAARDVAHLGASLDMVASVAAKRLQVADSGSLEKLYGWADQAQKQLVSAYRSAAAAAGCPQLLDEAVLPGLTAEQLLRELIYAHRFLPRWLYAADGAITYRFERDGAACDAAGNDMTKEPVWTPPAL</sequence>
<feature type="binding site" evidence="1">
    <location>
        <position position="268"/>
    </location>
    <ligand>
        <name>Mg(2+)</name>
        <dbReference type="ChEBI" id="CHEBI:18420"/>
        <label>2</label>
    </ligand>
</feature>
<keyword evidence="1" id="KW-0479">Metal-binding</keyword>
<keyword evidence="1" id="KW-0067">ATP-binding</keyword>
<feature type="binding site" evidence="1">
    <location>
        <position position="151"/>
    </location>
    <ligand>
        <name>ATP</name>
        <dbReference type="ChEBI" id="CHEBI:30616"/>
    </ligand>
</feature>
<feature type="short sequence motif" description="Substrate specificity determinant motif" evidence="1">
    <location>
        <begin position="359"/>
        <end position="374"/>
    </location>
</feature>
<protein>
    <recommendedName>
        <fullName evidence="1">Glucosamine kinase</fullName>
        <shortName evidence="1">GlcN kinase</shortName>
        <shortName evidence="1">GlcNK</shortName>
        <ecNumber evidence="1">2.7.1.8</ecNumber>
    </recommendedName>
</protein>
<comment type="similarity">
    <text evidence="1">Belongs to the actinobacterial glucosamine kinase family.</text>
</comment>
<feature type="binding site" evidence="1">
    <location>
        <position position="94"/>
    </location>
    <ligand>
        <name>ATP</name>
        <dbReference type="ChEBI" id="CHEBI:30616"/>
    </ligand>
</feature>
<comment type="function">
    <text evidence="1">Catalyzes the ATP-dependent phosphorylation of D-glucosamine (GlcN) to D-glucosamine 6-phosphate. May be involved in the phosphorylation of acquired extracellular GlcN derived from the hydrolysis of chitosan, i.e., in the incorporation of exogenous GlcN into the bacterial GlcNAc metabolism.</text>
</comment>
<feature type="binding site" evidence="1">
    <location>
        <position position="270"/>
    </location>
    <ligand>
        <name>Mg(2+)</name>
        <dbReference type="ChEBI" id="CHEBI:18420"/>
        <label>2</label>
    </ligand>
</feature>
<proteinExistence type="inferred from homology"/>
<gene>
    <name evidence="2" type="ORF">GCM10009688_28720</name>
</gene>
<reference evidence="2 3" key="1">
    <citation type="journal article" date="2019" name="Int. J. Syst. Evol. Microbiol.">
        <title>The Global Catalogue of Microorganisms (GCM) 10K type strain sequencing project: providing services to taxonomists for standard genome sequencing and annotation.</title>
        <authorList>
            <consortium name="The Broad Institute Genomics Platform"/>
            <consortium name="The Broad Institute Genome Sequencing Center for Infectious Disease"/>
            <person name="Wu L."/>
            <person name="Ma J."/>
        </authorList>
    </citation>
    <scope>NUCLEOTIDE SEQUENCE [LARGE SCALE GENOMIC DNA]</scope>
    <source>
        <strain evidence="2 3">JCM 13316</strain>
    </source>
</reference>
<accession>A0ABN2PJD8</accession>
<keyword evidence="1" id="KW-0119">Carbohydrate metabolism</keyword>